<gene>
    <name evidence="4" type="ORF">ACFQ45_15375</name>
</gene>
<feature type="domain" description="7TM-DISM receptor extracellular" evidence="2">
    <location>
        <begin position="188"/>
        <end position="387"/>
    </location>
</feature>
<dbReference type="InterPro" id="IPR011623">
    <property type="entry name" value="7TMR_DISM_rcpt_extracell_dom1"/>
</dbReference>
<feature type="transmembrane region" description="Helical" evidence="1">
    <location>
        <begin position="189"/>
        <end position="210"/>
    </location>
</feature>
<feature type="transmembrane region" description="Helical" evidence="1">
    <location>
        <begin position="365"/>
        <end position="388"/>
    </location>
</feature>
<feature type="transmembrane region" description="Helical" evidence="1">
    <location>
        <begin position="252"/>
        <end position="272"/>
    </location>
</feature>
<evidence type="ECO:0000259" key="2">
    <source>
        <dbReference type="Pfam" id="PF07695"/>
    </source>
</evidence>
<keyword evidence="5" id="KW-1185">Reference proteome</keyword>
<keyword evidence="1" id="KW-1133">Transmembrane helix</keyword>
<evidence type="ECO:0000259" key="3">
    <source>
        <dbReference type="Pfam" id="PF07696"/>
    </source>
</evidence>
<dbReference type="Proteomes" id="UP001597059">
    <property type="component" value="Unassembled WGS sequence"/>
</dbReference>
<dbReference type="EMBL" id="JBHTMN010000018">
    <property type="protein sequence ID" value="MFD1384748.1"/>
    <property type="molecule type" value="Genomic_DNA"/>
</dbReference>
<dbReference type="Gene3D" id="2.60.40.2380">
    <property type="match status" value="1"/>
</dbReference>
<evidence type="ECO:0000313" key="5">
    <source>
        <dbReference type="Proteomes" id="UP001597059"/>
    </source>
</evidence>
<dbReference type="InterPro" id="IPR011622">
    <property type="entry name" value="7TMR_DISM_rcpt_extracell_dom2"/>
</dbReference>
<evidence type="ECO:0000256" key="1">
    <source>
        <dbReference type="SAM" id="Phobius"/>
    </source>
</evidence>
<sequence>MIRHFLSALILLALTMLTNTALGVPRMALVDDLHQHVNIGDVGSYYIDETGRMTLNDVDSDAILKRFIPLNDPFIQFGVVEGNVWLRVDIAQKVSQGHPTVLHIKAPRLQSIEIYAPTLSSQIIYSAMGEALPFSNRMIQYPDYIVPLPVNAPPVFTLYLKLSSRSPINLIAEIKTLSGLAVDTQVDTLITGFMFGVLLLLFISNIFFYVKTHHPMYLIYGAMLVCIVCLHSALHGLIFQLFPSYVGLQERIYNLSALGAAAIITYFSRLYLETKTYLPRIDRALLALGFFNIGLGVVFAFAPEQLSVKILSLCAFMTLAGLLCVSLYAIYKQVPYAWHYLVARLTLTVGHTAWILSLYGVSPNIIWFEWGLTVSFILEALIHFVGIITRLKPLLIGNAKSESIVDQQNDVLDDIAARLRRQTSMINAHQKSPDPQSQAHIKRAQSNLEYLSERIQVLNQVQLGSSPEQTNTSLNLQLLIDRAESNFRQLDQDRTDIELITHNATTWELYKNTPLISHLYFTILDEFKHFTDQTLTVTSSIQSNDREGSKTLNIVVRPITSTVQINDPNGLGMRYFNDVLDALEGEAELTGVGRNRTLSINLPIYARYIHPSELTQKTHTEEVSLVIVGQDSELLTHTQEYLTGKLFVMSHIDQVDDIHSLLRYRSKNTKLLVLLFDDQVNFGASDLSSFIRELQDDDHCLLISNTIKMSSKHARALGFDSYITHTQIESKLITELERLM</sequence>
<keyword evidence="1" id="KW-0472">Membrane</keyword>
<feature type="transmembrane region" description="Helical" evidence="1">
    <location>
        <begin position="338"/>
        <end position="359"/>
    </location>
</feature>
<comment type="caution">
    <text evidence="4">The sequence shown here is derived from an EMBL/GenBank/DDBJ whole genome shotgun (WGS) entry which is preliminary data.</text>
</comment>
<feature type="transmembrane region" description="Helical" evidence="1">
    <location>
        <begin position="217"/>
        <end position="240"/>
    </location>
</feature>
<name>A0ABW4B5A9_9GAMM</name>
<dbReference type="Pfam" id="PF07695">
    <property type="entry name" value="7TMR-DISM_7TM"/>
    <property type="match status" value="1"/>
</dbReference>
<dbReference type="Pfam" id="PF07696">
    <property type="entry name" value="7TMR-DISMED2"/>
    <property type="match status" value="1"/>
</dbReference>
<accession>A0ABW4B5A9</accession>
<protein>
    <submittedName>
        <fullName evidence="4">7TM diverse intracellular signaling domain-containing protein</fullName>
    </submittedName>
</protein>
<reference evidence="5" key="1">
    <citation type="journal article" date="2019" name="Int. J. Syst. Evol. Microbiol.">
        <title>The Global Catalogue of Microorganisms (GCM) 10K type strain sequencing project: providing services to taxonomists for standard genome sequencing and annotation.</title>
        <authorList>
            <consortium name="The Broad Institute Genomics Platform"/>
            <consortium name="The Broad Institute Genome Sequencing Center for Infectious Disease"/>
            <person name="Wu L."/>
            <person name="Ma J."/>
        </authorList>
    </citation>
    <scope>NUCLEOTIDE SEQUENCE [LARGE SCALE GENOMIC DNA]</scope>
    <source>
        <strain evidence="5">JCM 30774</strain>
    </source>
</reference>
<evidence type="ECO:0000313" key="4">
    <source>
        <dbReference type="EMBL" id="MFD1384748.1"/>
    </source>
</evidence>
<organism evidence="4 5">
    <name type="scientific">Rhodanobacter aciditrophus</name>
    <dbReference type="NCBI Taxonomy" id="1623218"/>
    <lineage>
        <taxon>Bacteria</taxon>
        <taxon>Pseudomonadati</taxon>
        <taxon>Pseudomonadota</taxon>
        <taxon>Gammaproteobacteria</taxon>
        <taxon>Lysobacterales</taxon>
        <taxon>Rhodanobacteraceae</taxon>
        <taxon>Rhodanobacter</taxon>
    </lineage>
</organism>
<keyword evidence="1" id="KW-0812">Transmembrane</keyword>
<proteinExistence type="predicted"/>
<feature type="transmembrane region" description="Helical" evidence="1">
    <location>
        <begin position="308"/>
        <end position="331"/>
    </location>
</feature>
<feature type="transmembrane region" description="Helical" evidence="1">
    <location>
        <begin position="284"/>
        <end position="302"/>
    </location>
</feature>
<dbReference type="RefSeq" id="WP_377369266.1">
    <property type="nucleotide sequence ID" value="NZ_JBHTMN010000018.1"/>
</dbReference>
<feature type="domain" description="7TM-DISM receptor extracellular" evidence="3">
    <location>
        <begin position="44"/>
        <end position="172"/>
    </location>
</feature>